<keyword evidence="2" id="KW-1185">Reference proteome</keyword>
<protein>
    <submittedName>
        <fullName evidence="1">Uncharacterized protein</fullName>
    </submittedName>
</protein>
<evidence type="ECO:0000313" key="1">
    <source>
        <dbReference type="EMBL" id="MVN21394.1"/>
    </source>
</evidence>
<dbReference type="EMBL" id="WPIK01000006">
    <property type="protein sequence ID" value="MVN21394.1"/>
    <property type="molecule type" value="Genomic_DNA"/>
</dbReference>
<dbReference type="Proteomes" id="UP000462014">
    <property type="component" value="Unassembled WGS sequence"/>
</dbReference>
<comment type="caution">
    <text evidence="1">The sequence shown here is derived from an EMBL/GenBank/DDBJ whole genome shotgun (WGS) entry which is preliminary data.</text>
</comment>
<accession>A0A7K1SVS7</accession>
<proteinExistence type="predicted"/>
<gene>
    <name evidence="1" type="ORF">GO621_07580</name>
</gene>
<reference evidence="1 2" key="1">
    <citation type="submission" date="2019-12" db="EMBL/GenBank/DDBJ databases">
        <title>Mucilaginibacter sp. HMF7410 genome sequencing and assembly.</title>
        <authorList>
            <person name="Kang H."/>
            <person name="Cha I."/>
            <person name="Kim H."/>
            <person name="Joh K."/>
        </authorList>
    </citation>
    <scope>NUCLEOTIDE SEQUENCE [LARGE SCALE GENOMIC DNA]</scope>
    <source>
        <strain evidence="1 2">HMF7410</strain>
    </source>
</reference>
<sequence length="75" mass="8527">MLQEFGDKFVLFKPEVILSGLQPMMLANFGFLPMTSLLIKSGLPMLTAGQITGNGVNILHKNQFQLRYRQERNIM</sequence>
<organism evidence="1 2">
    <name type="scientific">Mucilaginibacter arboris</name>
    <dbReference type="NCBI Taxonomy" id="2682090"/>
    <lineage>
        <taxon>Bacteria</taxon>
        <taxon>Pseudomonadati</taxon>
        <taxon>Bacteroidota</taxon>
        <taxon>Sphingobacteriia</taxon>
        <taxon>Sphingobacteriales</taxon>
        <taxon>Sphingobacteriaceae</taxon>
        <taxon>Mucilaginibacter</taxon>
    </lineage>
</organism>
<name>A0A7K1SVS7_9SPHI</name>
<dbReference type="AlphaFoldDB" id="A0A7K1SVS7"/>
<evidence type="ECO:0000313" key="2">
    <source>
        <dbReference type="Proteomes" id="UP000462014"/>
    </source>
</evidence>